<dbReference type="AlphaFoldDB" id="A0AAE9KPF3"/>
<keyword evidence="2" id="KW-0812">Transmembrane</keyword>
<evidence type="ECO:0000256" key="1">
    <source>
        <dbReference type="SAM" id="MobiDB-lite"/>
    </source>
</evidence>
<name>A0AAE9KPF3_ALCFA</name>
<dbReference type="RefSeq" id="WP_247966621.1">
    <property type="nucleotide sequence ID" value="NZ_CP095873.1"/>
</dbReference>
<feature type="transmembrane region" description="Helical" evidence="2">
    <location>
        <begin position="20"/>
        <end position="42"/>
    </location>
</feature>
<proteinExistence type="predicted"/>
<keyword evidence="2" id="KW-1133">Transmembrane helix</keyword>
<evidence type="ECO:0000313" key="4">
    <source>
        <dbReference type="Proteomes" id="UP000830925"/>
    </source>
</evidence>
<feature type="region of interest" description="Disordered" evidence="1">
    <location>
        <begin position="212"/>
        <end position="275"/>
    </location>
</feature>
<accession>A0AAE9KPF3</accession>
<evidence type="ECO:0000256" key="2">
    <source>
        <dbReference type="SAM" id="Phobius"/>
    </source>
</evidence>
<keyword evidence="2" id="KW-0472">Membrane</keyword>
<protein>
    <submittedName>
        <fullName evidence="3">Uncharacterized protein</fullName>
    </submittedName>
</protein>
<sequence length="275" mass="29260">MADSFSSPHPQSGLAGAHIMGALLAIILLSWLVLDVLTLYSLRVRLQHGLLHAARQASVQHARPETIASAFSQTLAAAKVPLHDQWQIQILSPSPQAFMLHGRPSRLHEGRTSITQGWQAQQADQASHGGPSIYQANTLHLYLLYAHKPGPLSLLRLLPKLAASMPGPSGSAAVWLRLEIRHPMQSDAVQWDDLADGRVVYAQQTENELALPVSQTGWSTDLELAEPPSTDGDGRLPSWDGPAQGSGGASPSPGPAAPTPDSGGADYSPPNPACY</sequence>
<organism evidence="3 4">
    <name type="scientific">Alcaligenes faecalis</name>
    <dbReference type="NCBI Taxonomy" id="511"/>
    <lineage>
        <taxon>Bacteria</taxon>
        <taxon>Pseudomonadati</taxon>
        <taxon>Pseudomonadota</taxon>
        <taxon>Betaproteobacteria</taxon>
        <taxon>Burkholderiales</taxon>
        <taxon>Alcaligenaceae</taxon>
        <taxon>Alcaligenes</taxon>
    </lineage>
</organism>
<evidence type="ECO:0000313" key="3">
    <source>
        <dbReference type="EMBL" id="UPL22637.1"/>
    </source>
</evidence>
<dbReference type="Proteomes" id="UP000830925">
    <property type="component" value="Chromosome"/>
</dbReference>
<reference evidence="3" key="1">
    <citation type="submission" date="2022-04" db="EMBL/GenBank/DDBJ databases">
        <title>Genomic mining of Alcaligenes faecalis D334 producing ectoin and derivatives.</title>
        <authorList>
            <person name="Doan V.T."/>
            <person name="Quach N.T."/>
            <person name="Vu T.-H.-N."/>
            <person name="Phi Q.-T."/>
        </authorList>
    </citation>
    <scope>NUCLEOTIDE SEQUENCE</scope>
    <source>
        <strain evidence="3">D334</strain>
    </source>
</reference>
<dbReference type="EMBL" id="CP095873">
    <property type="protein sequence ID" value="UPL22637.1"/>
    <property type="molecule type" value="Genomic_DNA"/>
</dbReference>
<gene>
    <name evidence="3" type="ORF">MXF72_06025</name>
</gene>